<dbReference type="EMBL" id="NMUH01001178">
    <property type="protein sequence ID" value="MQL89786.1"/>
    <property type="molecule type" value="Genomic_DNA"/>
</dbReference>
<dbReference type="InterPro" id="IPR011990">
    <property type="entry name" value="TPR-like_helical_dom_sf"/>
</dbReference>
<dbReference type="FunFam" id="1.25.40.10:FF:000366">
    <property type="entry name" value="Pentatricopeptide (PPR) repeat-containing protein"/>
    <property type="match status" value="1"/>
</dbReference>
<dbReference type="Gene3D" id="1.25.40.10">
    <property type="entry name" value="Tetratricopeptide repeat domain"/>
    <property type="match status" value="6"/>
</dbReference>
<dbReference type="InterPro" id="IPR032867">
    <property type="entry name" value="DYW_dom"/>
</dbReference>
<feature type="repeat" description="PPR" evidence="2">
    <location>
        <begin position="466"/>
        <end position="500"/>
    </location>
</feature>
<dbReference type="Pfam" id="PF20430">
    <property type="entry name" value="Eplus_motif"/>
    <property type="match status" value="1"/>
</dbReference>
<accession>A0A843V3N1</accession>
<dbReference type="InterPro" id="IPR002885">
    <property type="entry name" value="PPR_rpt"/>
</dbReference>
<evidence type="ECO:0000259" key="3">
    <source>
        <dbReference type="Pfam" id="PF14432"/>
    </source>
</evidence>
<dbReference type="GO" id="GO:0009451">
    <property type="term" value="P:RNA modification"/>
    <property type="evidence" value="ECO:0007669"/>
    <property type="project" value="InterPro"/>
</dbReference>
<gene>
    <name evidence="4" type="ORF">Taro_022363</name>
</gene>
<dbReference type="Pfam" id="PF01535">
    <property type="entry name" value="PPR"/>
    <property type="match status" value="8"/>
</dbReference>
<dbReference type="OrthoDB" id="185373at2759"/>
<sequence length="772" mass="85486">MDFTTLLQSCSSARVLKPLHALLVVSGRSGDVFFSTKLVNIYSRLGDHPSSLLSFEQIARKNVFAWNSMISSHAHFGLFAEAVSCFYLLVTETAVRPDSFTFPATLKACQEAVDGKKVHSWIVKLGLESDLFVSASLIHTYSRFGRMADASKVFCEMPVRDLASWNAMVSGYCQNGDAAQALCVFEEMIGRGFGIDPVTIASILPVCPPLGILPVGLSIHAHVVKHGLDSDIFVSNALINMYAKFGHAGDARQIFDTMVEKDLVSWNSMISAYEQVGEPYSTFGFYHGMKEHGFQPDVLTLVSLASATAQIGDSRNGQSVHGFVLRRNLYSGHIFVGNAIVDMYSKWNDMGSARKFFDSMLAKDVISWNTLINGYSQNGLASEAIDTFHTLEKYEQIVPGQGTLVAVIPAYAHVGSLHQGMRIHGRCIRIGLQTDLFVCTCLIDMYAKCGRLRDAILLFHEVPGKSSIPWNAIIAGHGIHGYGQKALELFQAMEEEGAIPDQVTFISLLSACSHSGLVEQGQNFFHLMHTKYGIEPTRKHYACLVDLLGRAGHLGAAYECIRNMPLKPDASVWGALLGACRIYGNVELGTLAFNGLREIDPENVGYYVLLSNMYAKAGKWKGVDDVRSLVKDRGLRKTPGWTSTEVNNKVHVFFTGNYSHPQSEEIYKKLRDLTAKMKALGYVPDYSFVLQDVEVDEKEHILLSHSERLAIAFGIICMPPKTPISIFKNLRVCGDCHTATKFISRITDREIIVRDSNRFHHFKDGFCSCGDY</sequence>
<protein>
    <recommendedName>
        <fullName evidence="3">DYW domain-containing protein</fullName>
    </recommendedName>
</protein>
<evidence type="ECO:0000256" key="1">
    <source>
        <dbReference type="ARBA" id="ARBA00022737"/>
    </source>
</evidence>
<dbReference type="InterPro" id="IPR046849">
    <property type="entry name" value="E2_motif"/>
</dbReference>
<dbReference type="InterPro" id="IPR046960">
    <property type="entry name" value="PPR_At4g14850-like_plant"/>
</dbReference>
<dbReference type="GO" id="GO:0003723">
    <property type="term" value="F:RNA binding"/>
    <property type="evidence" value="ECO:0007669"/>
    <property type="project" value="InterPro"/>
</dbReference>
<feature type="repeat" description="PPR" evidence="2">
    <location>
        <begin position="364"/>
        <end position="398"/>
    </location>
</feature>
<organism evidence="4 5">
    <name type="scientific">Colocasia esculenta</name>
    <name type="common">Wild taro</name>
    <name type="synonym">Arum esculentum</name>
    <dbReference type="NCBI Taxonomy" id="4460"/>
    <lineage>
        <taxon>Eukaryota</taxon>
        <taxon>Viridiplantae</taxon>
        <taxon>Streptophyta</taxon>
        <taxon>Embryophyta</taxon>
        <taxon>Tracheophyta</taxon>
        <taxon>Spermatophyta</taxon>
        <taxon>Magnoliopsida</taxon>
        <taxon>Liliopsida</taxon>
        <taxon>Araceae</taxon>
        <taxon>Aroideae</taxon>
        <taxon>Colocasieae</taxon>
        <taxon>Colocasia</taxon>
    </lineage>
</organism>
<dbReference type="Pfam" id="PF14432">
    <property type="entry name" value="DYW_deaminase"/>
    <property type="match status" value="1"/>
</dbReference>
<keyword evidence="5" id="KW-1185">Reference proteome</keyword>
<dbReference type="PROSITE" id="PS51375">
    <property type="entry name" value="PPR"/>
    <property type="match status" value="5"/>
</dbReference>
<feature type="repeat" description="PPR" evidence="2">
    <location>
        <begin position="161"/>
        <end position="195"/>
    </location>
</feature>
<dbReference type="FunFam" id="1.25.40.10:FF:000031">
    <property type="entry name" value="Pentatricopeptide repeat-containing protein mitochondrial"/>
    <property type="match status" value="1"/>
</dbReference>
<proteinExistence type="predicted"/>
<keyword evidence="1" id="KW-0677">Repeat</keyword>
<evidence type="ECO:0000256" key="2">
    <source>
        <dbReference type="PROSITE-ProRule" id="PRU00708"/>
    </source>
</evidence>
<dbReference type="FunFam" id="1.25.40.10:FF:000196">
    <property type="entry name" value="Pentatricopeptide repeat-containing protein At4g14850"/>
    <property type="match status" value="1"/>
</dbReference>
<dbReference type="Pfam" id="PF13041">
    <property type="entry name" value="PPR_2"/>
    <property type="match status" value="1"/>
</dbReference>
<feature type="domain" description="DYW" evidence="3">
    <location>
        <begin position="681"/>
        <end position="772"/>
    </location>
</feature>
<dbReference type="FunFam" id="1.25.40.10:FF:000344">
    <property type="entry name" value="Pentatricopeptide repeat-containing protein"/>
    <property type="match status" value="1"/>
</dbReference>
<dbReference type="PANTHER" id="PTHR47926">
    <property type="entry name" value="PENTATRICOPEPTIDE REPEAT-CONTAINING PROTEIN"/>
    <property type="match status" value="1"/>
</dbReference>
<dbReference type="AlphaFoldDB" id="A0A843V3N1"/>
<dbReference type="InterPro" id="IPR046848">
    <property type="entry name" value="E_motif"/>
</dbReference>
<feature type="repeat" description="PPR" evidence="2">
    <location>
        <begin position="262"/>
        <end position="296"/>
    </location>
</feature>
<name>A0A843V3N1_COLES</name>
<dbReference type="PANTHER" id="PTHR47926:SF486">
    <property type="entry name" value="(WILD MALAYSIAN BANANA) HYPOTHETICAL PROTEIN"/>
    <property type="match status" value="1"/>
</dbReference>
<reference evidence="4" key="1">
    <citation type="submission" date="2017-07" db="EMBL/GenBank/DDBJ databases">
        <title>Taro Niue Genome Assembly and Annotation.</title>
        <authorList>
            <person name="Atibalentja N."/>
            <person name="Keating K."/>
            <person name="Fields C.J."/>
        </authorList>
    </citation>
    <scope>NUCLEOTIDE SEQUENCE</scope>
    <source>
        <strain evidence="4">Niue_2</strain>
        <tissue evidence="4">Leaf</tissue>
    </source>
</reference>
<feature type="repeat" description="PPR" evidence="2">
    <location>
        <begin position="231"/>
        <end position="261"/>
    </location>
</feature>
<dbReference type="GO" id="GO:0008270">
    <property type="term" value="F:zinc ion binding"/>
    <property type="evidence" value="ECO:0007669"/>
    <property type="project" value="InterPro"/>
</dbReference>
<dbReference type="Proteomes" id="UP000652761">
    <property type="component" value="Unassembled WGS sequence"/>
</dbReference>
<dbReference type="NCBIfam" id="TIGR00756">
    <property type="entry name" value="PPR"/>
    <property type="match status" value="5"/>
</dbReference>
<comment type="caution">
    <text evidence="4">The sequence shown here is derived from an EMBL/GenBank/DDBJ whole genome shotgun (WGS) entry which is preliminary data.</text>
</comment>
<evidence type="ECO:0000313" key="4">
    <source>
        <dbReference type="EMBL" id="MQL89786.1"/>
    </source>
</evidence>
<evidence type="ECO:0000313" key="5">
    <source>
        <dbReference type="Proteomes" id="UP000652761"/>
    </source>
</evidence>
<dbReference type="Pfam" id="PF20431">
    <property type="entry name" value="E_motif"/>
    <property type="match status" value="1"/>
</dbReference>